<feature type="region of interest" description="Disordered" evidence="1">
    <location>
        <begin position="263"/>
        <end position="306"/>
    </location>
</feature>
<gene>
    <name evidence="2" type="ORF">R1sor_013770</name>
</gene>
<reference evidence="2 3" key="1">
    <citation type="submission" date="2024-09" db="EMBL/GenBank/DDBJ databases">
        <title>Chromosome-scale assembly of Riccia sorocarpa.</title>
        <authorList>
            <person name="Paukszto L."/>
        </authorList>
    </citation>
    <scope>NUCLEOTIDE SEQUENCE [LARGE SCALE GENOMIC DNA]</scope>
    <source>
        <strain evidence="2">LP-2024</strain>
        <tissue evidence="2">Aerial parts of the thallus</tissue>
    </source>
</reference>
<evidence type="ECO:0000313" key="3">
    <source>
        <dbReference type="Proteomes" id="UP001633002"/>
    </source>
</evidence>
<dbReference type="EMBL" id="JBJQOH010000004">
    <property type="protein sequence ID" value="KAL3687461.1"/>
    <property type="molecule type" value="Genomic_DNA"/>
</dbReference>
<accession>A0ABD3HBM9</accession>
<evidence type="ECO:0000313" key="2">
    <source>
        <dbReference type="EMBL" id="KAL3687461.1"/>
    </source>
</evidence>
<sequence>MLDEEIVAIPFHALVGAFDVDMIEESEETGTAENERSIETLPPSPCKPNKLAPELNATLEPKGKSEEPNPKPMPNPADETHSRPENLTLNNLLEVVQTGNASNLHELEKILVIPGEEWNKKLHKNQDDDYEQIASPEGEEVSERRQFPTGIASAEVEDESEGDTELEDDVAKVAHLKTGTGETLPKGDDNLALMNAGLGADLEEETLAEVAAASSERNDKCSEQEDMEAAPTGGEQGKGGSTVIFAASKTGGRCVTVWDSQRRPGSWCRRSGRHNSDPRNTPNIEEGFSGSEESREDEPNLAEGSKQEDLLTMTLDMFYLSGRGEWVYHIRMVDHQGARTLSDHVPISMELVLKADRAA</sequence>
<organism evidence="2 3">
    <name type="scientific">Riccia sorocarpa</name>
    <dbReference type="NCBI Taxonomy" id="122646"/>
    <lineage>
        <taxon>Eukaryota</taxon>
        <taxon>Viridiplantae</taxon>
        <taxon>Streptophyta</taxon>
        <taxon>Embryophyta</taxon>
        <taxon>Marchantiophyta</taxon>
        <taxon>Marchantiopsida</taxon>
        <taxon>Marchantiidae</taxon>
        <taxon>Marchantiales</taxon>
        <taxon>Ricciaceae</taxon>
        <taxon>Riccia</taxon>
    </lineage>
</organism>
<feature type="region of interest" description="Disordered" evidence="1">
    <location>
        <begin position="210"/>
        <end position="242"/>
    </location>
</feature>
<dbReference type="AlphaFoldDB" id="A0ABD3HBM9"/>
<proteinExistence type="predicted"/>
<feature type="region of interest" description="Disordered" evidence="1">
    <location>
        <begin position="26"/>
        <end position="87"/>
    </location>
</feature>
<keyword evidence="3" id="KW-1185">Reference proteome</keyword>
<evidence type="ECO:0000256" key="1">
    <source>
        <dbReference type="SAM" id="MobiDB-lite"/>
    </source>
</evidence>
<dbReference type="Proteomes" id="UP001633002">
    <property type="component" value="Unassembled WGS sequence"/>
</dbReference>
<comment type="caution">
    <text evidence="2">The sequence shown here is derived from an EMBL/GenBank/DDBJ whole genome shotgun (WGS) entry which is preliminary data.</text>
</comment>
<name>A0ABD3HBM9_9MARC</name>
<feature type="region of interest" description="Disordered" evidence="1">
    <location>
        <begin position="126"/>
        <end position="147"/>
    </location>
</feature>
<protein>
    <submittedName>
        <fullName evidence="2">Uncharacterized protein</fullName>
    </submittedName>
</protein>